<dbReference type="SUPFAM" id="SSF53756">
    <property type="entry name" value="UDP-Glycosyltransferase/glycogen phosphorylase"/>
    <property type="match status" value="1"/>
</dbReference>
<evidence type="ECO:0000313" key="4">
    <source>
        <dbReference type="EMBL" id="QHO63517.1"/>
    </source>
</evidence>
<dbReference type="RefSeq" id="WP_161931896.1">
    <property type="nucleotide sequence ID" value="NZ_CP047901.1"/>
</dbReference>
<gene>
    <name evidence="4" type="ORF">MICH65_0536</name>
</gene>
<dbReference type="Pfam" id="PF13439">
    <property type="entry name" value="Glyco_transf_4"/>
    <property type="match status" value="1"/>
</dbReference>
<evidence type="ECO:0000313" key="5">
    <source>
        <dbReference type="Proteomes" id="UP000463983"/>
    </source>
</evidence>
<accession>A0A857N5W5</accession>
<dbReference type="PANTHER" id="PTHR46401">
    <property type="entry name" value="GLYCOSYLTRANSFERASE WBBK-RELATED"/>
    <property type="match status" value="1"/>
</dbReference>
<evidence type="ECO:0000259" key="3">
    <source>
        <dbReference type="Pfam" id="PF13439"/>
    </source>
</evidence>
<proteinExistence type="predicted"/>
<feature type="domain" description="Glycosyl transferase family 1" evidence="2">
    <location>
        <begin position="193"/>
        <end position="331"/>
    </location>
</feature>
<dbReference type="KEGG" id="caqa:MICH65_0536"/>
<evidence type="ECO:0000259" key="2">
    <source>
        <dbReference type="Pfam" id="PF00534"/>
    </source>
</evidence>
<keyword evidence="1 4" id="KW-0808">Transferase</keyword>
<dbReference type="PANTHER" id="PTHR46401:SF2">
    <property type="entry name" value="GLYCOSYLTRANSFERASE WBBK-RELATED"/>
    <property type="match status" value="1"/>
</dbReference>
<evidence type="ECO:0000256" key="1">
    <source>
        <dbReference type="ARBA" id="ARBA00022679"/>
    </source>
</evidence>
<dbReference type="Proteomes" id="UP000463983">
    <property type="component" value="Chromosome"/>
</dbReference>
<protein>
    <submittedName>
        <fullName evidence="4">Glycosyl transferase group 1</fullName>
    </submittedName>
</protein>
<dbReference type="Pfam" id="PF00534">
    <property type="entry name" value="Glycos_transf_1"/>
    <property type="match status" value="1"/>
</dbReference>
<dbReference type="InterPro" id="IPR028098">
    <property type="entry name" value="Glyco_trans_4-like_N"/>
</dbReference>
<dbReference type="InterPro" id="IPR001296">
    <property type="entry name" value="Glyco_trans_1"/>
</dbReference>
<dbReference type="GO" id="GO:0016757">
    <property type="term" value="F:glycosyltransferase activity"/>
    <property type="evidence" value="ECO:0007669"/>
    <property type="project" value="InterPro"/>
</dbReference>
<dbReference type="GO" id="GO:0009103">
    <property type="term" value="P:lipopolysaccharide biosynthetic process"/>
    <property type="evidence" value="ECO:0007669"/>
    <property type="project" value="TreeGrafter"/>
</dbReference>
<dbReference type="AlphaFoldDB" id="A0A857N5W5"/>
<sequence>MKIAIDVTQAIYGTGVSQYTRHLVSELLKLKTKDSLILFGGSLRRKAELDHWIRHQSGAIGKTHRLSPKMAHFLWNTLHLYPVERITGLVDVIHTSDWAEPPARAPKVTTIHDLAMFKDPQYVHPEVGRVHRKRLFWVIKESARIIAVSQATKNDIIRYLEVDPERIDVIPEAPTLPPPTLNTQEIVTNQFRRLGITKPYILVPGSGHPRKNIHKAVAAFKRAKLDLLLVIVGRPSEDEAKLASPSVIFTGFVSDLDMGLLTSQAQVVLFPSLYEGFGLPVLDAFAASVPVVTSDTSSLPEVAGPAAVLVNPLSEESIADGIIEGLENRSELIRKGHQQLKKFSWQKTARMTLKLYQEVAQNHQ</sequence>
<dbReference type="EMBL" id="CP047901">
    <property type="protein sequence ID" value="QHO63517.1"/>
    <property type="molecule type" value="Genomic_DNA"/>
</dbReference>
<dbReference type="CDD" id="cd03809">
    <property type="entry name" value="GT4_MtfB-like"/>
    <property type="match status" value="1"/>
</dbReference>
<keyword evidence="5" id="KW-1185">Reference proteome</keyword>
<feature type="domain" description="Glycosyltransferase subfamily 4-like N-terminal" evidence="3">
    <location>
        <begin position="15"/>
        <end position="171"/>
    </location>
</feature>
<dbReference type="Gene3D" id="3.40.50.2000">
    <property type="entry name" value="Glycogen Phosphorylase B"/>
    <property type="match status" value="2"/>
</dbReference>
<organism evidence="4 5">
    <name type="scientific">Candidatus Chazhemtobacterium aquaticus</name>
    <dbReference type="NCBI Taxonomy" id="2715735"/>
    <lineage>
        <taxon>Bacteria</taxon>
        <taxon>Candidatus Chazhemtobacteraceae</taxon>
        <taxon>Candidatus Chazhemtobacterium</taxon>
    </lineage>
</organism>
<reference evidence="5" key="1">
    <citation type="journal article" date="2020" name="Microorganisms">
        <title>Complete Genome of a Member of a New Bacterial Lineage in the Microgenomates Group Reveals an Unusual Nucleotide Composition Disparity Between Two Strands of DNA and Limited Metabolic Potential.</title>
        <authorList>
            <person name="Kadnikov V.V."/>
            <person name="Mardanov A.V."/>
            <person name="Beletsky A.V."/>
            <person name="Karnachuk O.V."/>
            <person name="Ravin N.V."/>
        </authorList>
    </citation>
    <scope>NUCLEOTIDE SEQUENCE [LARGE SCALE GENOMIC DNA]</scope>
</reference>
<name>A0A857N5W5_9BACT</name>